<dbReference type="PROSITE" id="PS50002">
    <property type="entry name" value="SH3"/>
    <property type="match status" value="4"/>
</dbReference>
<evidence type="ECO:0000256" key="2">
    <source>
        <dbReference type="ARBA" id="ARBA00022737"/>
    </source>
</evidence>
<dbReference type="InterPro" id="IPR001683">
    <property type="entry name" value="PX_dom"/>
</dbReference>
<feature type="domain" description="PX" evidence="6">
    <location>
        <begin position="7"/>
        <end position="131"/>
    </location>
</feature>
<evidence type="ECO:0000259" key="6">
    <source>
        <dbReference type="PROSITE" id="PS50195"/>
    </source>
</evidence>
<feature type="compositionally biased region" description="Polar residues" evidence="4">
    <location>
        <begin position="663"/>
        <end position="677"/>
    </location>
</feature>
<dbReference type="Pfam" id="PF07653">
    <property type="entry name" value="SH3_2"/>
    <property type="match status" value="1"/>
</dbReference>
<dbReference type="SMART" id="SM00326">
    <property type="entry name" value="SH3"/>
    <property type="match status" value="4"/>
</dbReference>
<feature type="domain" description="SH3" evidence="5">
    <location>
        <begin position="154"/>
        <end position="213"/>
    </location>
</feature>
<dbReference type="CDD" id="cd11856">
    <property type="entry name" value="SH3_p47phox_like"/>
    <property type="match status" value="1"/>
</dbReference>
<proteinExistence type="predicted"/>
<feature type="compositionally biased region" description="Basic and acidic residues" evidence="4">
    <location>
        <begin position="689"/>
        <end position="698"/>
    </location>
</feature>
<dbReference type="Pfam" id="PF00787">
    <property type="entry name" value="PX"/>
    <property type="match status" value="1"/>
</dbReference>
<evidence type="ECO:0000259" key="5">
    <source>
        <dbReference type="PROSITE" id="PS50002"/>
    </source>
</evidence>
<evidence type="ECO:0000256" key="3">
    <source>
        <dbReference type="PROSITE-ProRule" id="PRU00192"/>
    </source>
</evidence>
<feature type="region of interest" description="Disordered" evidence="4">
    <location>
        <begin position="434"/>
        <end position="775"/>
    </location>
</feature>
<accession>A0A210PV23</accession>
<reference evidence="7 8" key="1">
    <citation type="journal article" date="2017" name="Nat. Ecol. Evol.">
        <title>Scallop genome provides insights into evolution of bilaterian karyotype and development.</title>
        <authorList>
            <person name="Wang S."/>
            <person name="Zhang J."/>
            <person name="Jiao W."/>
            <person name="Li J."/>
            <person name="Xun X."/>
            <person name="Sun Y."/>
            <person name="Guo X."/>
            <person name="Huan P."/>
            <person name="Dong B."/>
            <person name="Zhang L."/>
            <person name="Hu X."/>
            <person name="Sun X."/>
            <person name="Wang J."/>
            <person name="Zhao C."/>
            <person name="Wang Y."/>
            <person name="Wang D."/>
            <person name="Huang X."/>
            <person name="Wang R."/>
            <person name="Lv J."/>
            <person name="Li Y."/>
            <person name="Zhang Z."/>
            <person name="Liu B."/>
            <person name="Lu W."/>
            <person name="Hui Y."/>
            <person name="Liang J."/>
            <person name="Zhou Z."/>
            <person name="Hou R."/>
            <person name="Li X."/>
            <person name="Liu Y."/>
            <person name="Li H."/>
            <person name="Ning X."/>
            <person name="Lin Y."/>
            <person name="Zhao L."/>
            <person name="Xing Q."/>
            <person name="Dou J."/>
            <person name="Li Y."/>
            <person name="Mao J."/>
            <person name="Guo H."/>
            <person name="Dou H."/>
            <person name="Li T."/>
            <person name="Mu C."/>
            <person name="Jiang W."/>
            <person name="Fu Q."/>
            <person name="Fu X."/>
            <person name="Miao Y."/>
            <person name="Liu J."/>
            <person name="Yu Q."/>
            <person name="Li R."/>
            <person name="Liao H."/>
            <person name="Li X."/>
            <person name="Kong Y."/>
            <person name="Jiang Z."/>
            <person name="Chourrout D."/>
            <person name="Li R."/>
            <person name="Bao Z."/>
        </authorList>
    </citation>
    <scope>NUCLEOTIDE SEQUENCE [LARGE SCALE GENOMIC DNA]</scope>
    <source>
        <strain evidence="7 8">PY_sf001</strain>
    </source>
</reference>
<dbReference type="GO" id="GO:0035091">
    <property type="term" value="F:phosphatidylinositol binding"/>
    <property type="evidence" value="ECO:0007669"/>
    <property type="project" value="InterPro"/>
</dbReference>
<evidence type="ECO:0000313" key="8">
    <source>
        <dbReference type="Proteomes" id="UP000242188"/>
    </source>
</evidence>
<dbReference type="PROSITE" id="PS50195">
    <property type="entry name" value="PX"/>
    <property type="match status" value="1"/>
</dbReference>
<dbReference type="EMBL" id="NEDP02005474">
    <property type="protein sequence ID" value="OWF40333.1"/>
    <property type="molecule type" value="Genomic_DNA"/>
</dbReference>
<dbReference type="Gene3D" id="3.30.1520.10">
    <property type="entry name" value="Phox-like domain"/>
    <property type="match status" value="1"/>
</dbReference>
<organism evidence="7 8">
    <name type="scientific">Mizuhopecten yessoensis</name>
    <name type="common">Japanese scallop</name>
    <name type="synonym">Patinopecten yessoensis</name>
    <dbReference type="NCBI Taxonomy" id="6573"/>
    <lineage>
        <taxon>Eukaryota</taxon>
        <taxon>Metazoa</taxon>
        <taxon>Spiralia</taxon>
        <taxon>Lophotrochozoa</taxon>
        <taxon>Mollusca</taxon>
        <taxon>Bivalvia</taxon>
        <taxon>Autobranchia</taxon>
        <taxon>Pteriomorphia</taxon>
        <taxon>Pectinida</taxon>
        <taxon>Pectinoidea</taxon>
        <taxon>Pectinidae</taxon>
        <taxon>Mizuhopecten</taxon>
    </lineage>
</organism>
<dbReference type="GO" id="GO:0042554">
    <property type="term" value="P:superoxide anion generation"/>
    <property type="evidence" value="ECO:0007669"/>
    <property type="project" value="TreeGrafter"/>
</dbReference>
<feature type="domain" description="SH3" evidence="5">
    <location>
        <begin position="225"/>
        <end position="284"/>
    </location>
</feature>
<comment type="caution">
    <text evidence="7">The sequence shown here is derived from an EMBL/GenBank/DDBJ whole genome shotgun (WGS) entry which is preliminary data.</text>
</comment>
<dbReference type="InterPro" id="IPR036028">
    <property type="entry name" value="SH3-like_dom_sf"/>
</dbReference>
<keyword evidence="8" id="KW-1185">Reference proteome</keyword>
<dbReference type="PANTHER" id="PTHR15706">
    <property type="entry name" value="SH3 MULTIPLE DOMAIN"/>
    <property type="match status" value="1"/>
</dbReference>
<dbReference type="OrthoDB" id="10255964at2759"/>
<feature type="compositionally biased region" description="Polar residues" evidence="4">
    <location>
        <begin position="545"/>
        <end position="555"/>
    </location>
</feature>
<feature type="compositionally biased region" description="Acidic residues" evidence="4">
    <location>
        <begin position="445"/>
        <end position="461"/>
    </location>
</feature>
<gene>
    <name evidence="7" type="ORF">KP79_PYT17112</name>
</gene>
<dbReference type="InterPro" id="IPR051228">
    <property type="entry name" value="NADPH_Oxidase/PX-Domain"/>
</dbReference>
<sequence length="835" mass="93536">MQRKESRWITEVSVPDVEKRRIPSKHYVYIVNVTWSDHTITCLYRRYSRFFDFQNELLDKFPLEAGLLDPMKRIIPFLPGKIYFGRSHIRDVALKRLQPINDYCKALITLPAKISRGEDVLDFFEVGPEDIVPANEKTQMKTKNRNIEKISGPKLAEEYVVIGDYSKEDKWDLNLKAGMVVEVVEKSESGWWFVTIEDHQGWVPSTYLKRKDGLKENTTQRLLPGEEEKFMVTEAFSCTNEDEIALELGVIVDVVEKNLDGWWMVRYMGKEGWAPATYLMKAEKAHIQRTARQSGVQVVGTLSDISDIMSKGNEDQAVGAMSGVGSKLGPGGRKLRRQKSGSLERGGSIRPPPRQNSIKNIQLDVAIKEAKSQRYITIATFSDTVGDGISFDRGQEVLISEKTDGGWWFGEINGVSGWIPSSYLEEITNGDIEEEEDTVYHEVPEPSDEEDKSESEEDDWYQEVTDARKSKHDEDYLEPMKKADSETIKLKKSPNKPNTPLRSVISEDDDTDIKGSVSQALKTKFEKEKTAVNPRPFTPPKNNRRFSGNQNQGDGESSHLADVLKAKFEKRQSAATEERNPKDNNNDTTSAIKKQPLLPPVKPKVKTGSSPREDIQPKPNGKALPSKTTPPSRPSKPALPKKEPVKTDGTSDFKNVLAAKFQARTSGMVSDESSNSTQPPPVSKKPAVKHNENDKEDVSGNVSTSALKSKFETDTTKPTPVPLKPKPKGHAQTGPQFRTSKPFVPEKKILPKPAMKPKPIVSAKPPPPVSKPYKDKGQATVKFIATADFFAENDGEISFYAGDSIIVKQQLDTGWWLVSIDGKEGWAPESYLQKT</sequence>
<feature type="compositionally biased region" description="Basic and acidic residues" evidence="4">
    <location>
        <begin position="465"/>
        <end position="489"/>
    </location>
</feature>
<dbReference type="AlphaFoldDB" id="A0A210PV23"/>
<dbReference type="Pfam" id="PF00018">
    <property type="entry name" value="SH3_1"/>
    <property type="match status" value="3"/>
</dbReference>
<evidence type="ECO:0000256" key="4">
    <source>
        <dbReference type="SAM" id="MobiDB-lite"/>
    </source>
</evidence>
<feature type="region of interest" description="Disordered" evidence="4">
    <location>
        <begin position="320"/>
        <end position="357"/>
    </location>
</feature>
<feature type="compositionally biased region" description="Basic and acidic residues" evidence="4">
    <location>
        <begin position="556"/>
        <end position="585"/>
    </location>
</feature>
<keyword evidence="2" id="KW-0677">Repeat</keyword>
<dbReference type="Proteomes" id="UP000242188">
    <property type="component" value="Unassembled WGS sequence"/>
</dbReference>
<dbReference type="GO" id="GO:0005737">
    <property type="term" value="C:cytoplasm"/>
    <property type="evidence" value="ECO:0007669"/>
    <property type="project" value="TreeGrafter"/>
</dbReference>
<dbReference type="SMART" id="SM00312">
    <property type="entry name" value="PX"/>
    <property type="match status" value="1"/>
</dbReference>
<dbReference type="GO" id="GO:0016176">
    <property type="term" value="F:superoxide-generating NADPH oxidase activator activity"/>
    <property type="evidence" value="ECO:0007669"/>
    <property type="project" value="TreeGrafter"/>
</dbReference>
<dbReference type="PANTHER" id="PTHR15706:SF2">
    <property type="entry name" value="SH3 AND PX DOMAIN-CONTAINING PROTEIN 2A"/>
    <property type="match status" value="1"/>
</dbReference>
<feature type="compositionally biased region" description="Basic and acidic residues" evidence="4">
    <location>
        <begin position="640"/>
        <end position="651"/>
    </location>
</feature>
<keyword evidence="1 3" id="KW-0728">SH3 domain</keyword>
<feature type="domain" description="SH3" evidence="5">
    <location>
        <begin position="778"/>
        <end position="835"/>
    </location>
</feature>
<dbReference type="SUPFAM" id="SSF50044">
    <property type="entry name" value="SH3-domain"/>
    <property type="match status" value="4"/>
</dbReference>
<protein>
    <submittedName>
        <fullName evidence="7">SH3 and PX domain-containing protein 2B</fullName>
    </submittedName>
</protein>
<evidence type="ECO:0000256" key="1">
    <source>
        <dbReference type="ARBA" id="ARBA00022443"/>
    </source>
</evidence>
<dbReference type="InterPro" id="IPR001452">
    <property type="entry name" value="SH3_domain"/>
</dbReference>
<name>A0A210PV23_MIZYE</name>
<dbReference type="InterPro" id="IPR036871">
    <property type="entry name" value="PX_dom_sf"/>
</dbReference>
<evidence type="ECO:0000313" key="7">
    <source>
        <dbReference type="EMBL" id="OWF40333.1"/>
    </source>
</evidence>
<dbReference type="STRING" id="6573.A0A210PV23"/>
<dbReference type="SUPFAM" id="SSF64268">
    <property type="entry name" value="PX domain"/>
    <property type="match status" value="1"/>
</dbReference>
<feature type="domain" description="SH3" evidence="5">
    <location>
        <begin position="370"/>
        <end position="429"/>
    </location>
</feature>
<dbReference type="Gene3D" id="2.30.30.40">
    <property type="entry name" value="SH3 Domains"/>
    <property type="match status" value="4"/>
</dbReference>